<dbReference type="OrthoDB" id="9766299at2"/>
<comment type="similarity">
    <text evidence="1">Belongs to the glycosyltransferase 2 family.</text>
</comment>
<feature type="transmembrane region" description="Helical" evidence="4">
    <location>
        <begin position="344"/>
        <end position="360"/>
    </location>
</feature>
<keyword evidence="4" id="KW-0812">Transmembrane</keyword>
<dbReference type="PANTHER" id="PTHR43630:SF1">
    <property type="entry name" value="POLY-BETA-1,6-N-ACETYL-D-GLUCOSAMINE SYNTHASE"/>
    <property type="match status" value="1"/>
</dbReference>
<gene>
    <name evidence="5" type="ORF">CHR53_12440</name>
</gene>
<keyword evidence="6" id="KW-1185">Reference proteome</keyword>
<protein>
    <submittedName>
        <fullName evidence="5">Glycosyltransferase family 2 protein</fullName>
    </submittedName>
</protein>
<name>A0A3T0I6E3_9BACI</name>
<dbReference type="STRING" id="1193713.GCA_001636315_04920"/>
<dbReference type="Proteomes" id="UP000282892">
    <property type="component" value="Chromosome"/>
</dbReference>
<accession>A0A3T0I6E3</accession>
<dbReference type="EMBL" id="CP022572">
    <property type="protein sequence ID" value="AZU64946.1"/>
    <property type="molecule type" value="Genomic_DNA"/>
</dbReference>
<feature type="transmembrane region" description="Helical" evidence="4">
    <location>
        <begin position="23"/>
        <end position="48"/>
    </location>
</feature>
<evidence type="ECO:0000256" key="1">
    <source>
        <dbReference type="ARBA" id="ARBA00006739"/>
    </source>
</evidence>
<keyword evidence="4" id="KW-0472">Membrane</keyword>
<keyword evidence="2" id="KW-0328">Glycosyltransferase</keyword>
<dbReference type="AlphaFoldDB" id="A0A3T0I6E3"/>
<dbReference type="GO" id="GO:0016757">
    <property type="term" value="F:glycosyltransferase activity"/>
    <property type="evidence" value="ECO:0007669"/>
    <property type="project" value="UniProtKB-KW"/>
</dbReference>
<evidence type="ECO:0000256" key="4">
    <source>
        <dbReference type="SAM" id="Phobius"/>
    </source>
</evidence>
<keyword evidence="3 5" id="KW-0808">Transferase</keyword>
<dbReference type="CDD" id="cd06423">
    <property type="entry name" value="CESA_like"/>
    <property type="match status" value="1"/>
</dbReference>
<evidence type="ECO:0000313" key="5">
    <source>
        <dbReference type="EMBL" id="AZU64946.1"/>
    </source>
</evidence>
<feature type="transmembrane region" description="Helical" evidence="4">
    <location>
        <begin position="320"/>
        <end position="338"/>
    </location>
</feature>
<dbReference type="KEGG" id="nmk:CHR53_12440"/>
<evidence type="ECO:0000256" key="3">
    <source>
        <dbReference type="ARBA" id="ARBA00022679"/>
    </source>
</evidence>
<organism evidence="5 6">
    <name type="scientific">Neobacillus mesonae</name>
    <dbReference type="NCBI Taxonomy" id="1193713"/>
    <lineage>
        <taxon>Bacteria</taxon>
        <taxon>Bacillati</taxon>
        <taxon>Bacillota</taxon>
        <taxon>Bacilli</taxon>
        <taxon>Bacillales</taxon>
        <taxon>Bacillaceae</taxon>
        <taxon>Neobacillus</taxon>
    </lineage>
</organism>
<keyword evidence="4" id="KW-1133">Transmembrane helix</keyword>
<evidence type="ECO:0000256" key="2">
    <source>
        <dbReference type="ARBA" id="ARBA00022676"/>
    </source>
</evidence>
<dbReference type="Gene3D" id="3.90.550.10">
    <property type="entry name" value="Spore Coat Polysaccharide Biosynthesis Protein SpsA, Chain A"/>
    <property type="match status" value="1"/>
</dbReference>
<dbReference type="SUPFAM" id="SSF53448">
    <property type="entry name" value="Nucleotide-diphospho-sugar transferases"/>
    <property type="match status" value="1"/>
</dbReference>
<dbReference type="InterPro" id="IPR029044">
    <property type="entry name" value="Nucleotide-diphossugar_trans"/>
</dbReference>
<dbReference type="PANTHER" id="PTHR43630">
    <property type="entry name" value="POLY-BETA-1,6-N-ACETYL-D-GLUCOSAMINE SYNTHASE"/>
    <property type="match status" value="1"/>
</dbReference>
<proteinExistence type="inferred from homology"/>
<evidence type="ECO:0000313" key="6">
    <source>
        <dbReference type="Proteomes" id="UP000282892"/>
    </source>
</evidence>
<feature type="transmembrane region" description="Helical" evidence="4">
    <location>
        <begin position="381"/>
        <end position="401"/>
    </location>
</feature>
<reference evidence="5 6" key="1">
    <citation type="submission" date="2017-07" db="EMBL/GenBank/DDBJ databases">
        <title>The complete genome sequence of Bacillus mesonae strain H20-5, an efficient strain improving plant abiotic stress resistance.</title>
        <authorList>
            <person name="Kim S.Y."/>
            <person name="Song H."/>
            <person name="Sang M.K."/>
            <person name="Weon H.-Y."/>
            <person name="Song J."/>
        </authorList>
    </citation>
    <scope>NUCLEOTIDE SEQUENCE [LARGE SCALE GENOMIC DNA]</scope>
    <source>
        <strain evidence="5 6">H20-5</strain>
    </source>
</reference>
<sequence length="412" mass="46821">MIFSIIISIPWVKELGEIVTLPAAIAIITGIAYIPGYLNAFLVVSLLFDRQPAFKTTAPTDPISILIACRNEEQGIAATLKQIAKQDYQGDLYIYVIDNNSTDATAQVAKKLGEELGLNVRILFAKKPGKNNALNKGLQFVETKHVITLDADTLLHPQAIRRLMSRMNSAPNNVCSVAGAILVRNSRENWLAKIQEWDYFLGIASIKRLQGLYQGTLVAQGAYSLYLTDVVKEVGGWPDAIGEDIVLTWAFLEKNYKVYFEPTAIAFTDVPTGFIHFARQRSRWARGMIEALKRVKPWQQPMVFTRYLTGSNLVMPYLDFVYTFVWIPGLILSLFGIFWIVGPHTLLVLPLTLLTNYILYRYQKGVFSELGLRIRRNIGGFFLYVLCYQMIMAPVSVWGYLQEFMRLRRIWK</sequence>
<dbReference type="Pfam" id="PF13641">
    <property type="entry name" value="Glyco_tranf_2_3"/>
    <property type="match status" value="1"/>
</dbReference>